<dbReference type="FunFam" id="3.40.50.300:FF:000032">
    <property type="entry name" value="Export ABC transporter ATP-binding protein"/>
    <property type="match status" value="1"/>
</dbReference>
<dbReference type="InterPro" id="IPR003439">
    <property type="entry name" value="ABC_transporter-like_ATP-bd"/>
</dbReference>
<feature type="domain" description="ABC transporter" evidence="9">
    <location>
        <begin position="4"/>
        <end position="232"/>
    </location>
</feature>
<dbReference type="GO" id="GO:0098796">
    <property type="term" value="C:membrane protein complex"/>
    <property type="evidence" value="ECO:0007669"/>
    <property type="project" value="UniProtKB-ARBA"/>
</dbReference>
<dbReference type="GO" id="GO:0022857">
    <property type="term" value="F:transmembrane transporter activity"/>
    <property type="evidence" value="ECO:0007669"/>
    <property type="project" value="TreeGrafter"/>
</dbReference>
<keyword evidence="6" id="KW-0472">Membrane</keyword>
<gene>
    <name evidence="10" type="ORF">EV147_3086</name>
</gene>
<evidence type="ECO:0000256" key="4">
    <source>
        <dbReference type="ARBA" id="ARBA00022741"/>
    </source>
</evidence>
<evidence type="ECO:0000256" key="3">
    <source>
        <dbReference type="ARBA" id="ARBA00022519"/>
    </source>
</evidence>
<dbReference type="OrthoDB" id="9802264at2"/>
<evidence type="ECO:0000313" key="10">
    <source>
        <dbReference type="EMBL" id="RZT38617.1"/>
    </source>
</evidence>
<dbReference type="CDD" id="cd03255">
    <property type="entry name" value="ABC_MJ0796_LolCDE_FtsE"/>
    <property type="match status" value="1"/>
</dbReference>
<evidence type="ECO:0000256" key="1">
    <source>
        <dbReference type="ARBA" id="ARBA00022448"/>
    </source>
</evidence>
<name>A0A4Q7RZ79_9BURK</name>
<reference evidence="10 11" key="1">
    <citation type="journal article" date="2015" name="Stand. Genomic Sci.">
        <title>Genomic Encyclopedia of Bacterial and Archaeal Type Strains, Phase III: the genomes of soil and plant-associated and newly described type strains.</title>
        <authorList>
            <person name="Whitman W.B."/>
            <person name="Woyke T."/>
            <person name="Klenk H.P."/>
            <person name="Zhou Y."/>
            <person name="Lilburn T.G."/>
            <person name="Beck B.J."/>
            <person name="De Vos P."/>
            <person name="Vandamme P."/>
            <person name="Eisen J.A."/>
            <person name="Garrity G."/>
            <person name="Hugenholtz P."/>
            <person name="Kyrpides N.C."/>
        </authorList>
    </citation>
    <scope>NUCLEOTIDE SEQUENCE [LARGE SCALE GENOMIC DNA]</scope>
    <source>
        <strain evidence="10 11">ASC-9842</strain>
    </source>
</reference>
<dbReference type="SMART" id="SM00382">
    <property type="entry name" value="AAA"/>
    <property type="match status" value="1"/>
</dbReference>
<keyword evidence="5 10" id="KW-0067">ATP-binding</keyword>
<organism evidence="10 11">
    <name type="scientific">Cupriavidus agavae</name>
    <dbReference type="NCBI Taxonomy" id="1001822"/>
    <lineage>
        <taxon>Bacteria</taxon>
        <taxon>Pseudomonadati</taxon>
        <taxon>Pseudomonadota</taxon>
        <taxon>Betaproteobacteria</taxon>
        <taxon>Burkholderiales</taxon>
        <taxon>Burkholderiaceae</taxon>
        <taxon>Cupriavidus</taxon>
    </lineage>
</organism>
<dbReference type="GO" id="GO:0005524">
    <property type="term" value="F:ATP binding"/>
    <property type="evidence" value="ECO:0007669"/>
    <property type="project" value="UniProtKB-KW"/>
</dbReference>
<accession>A0A4Q7RZ79</accession>
<dbReference type="SUPFAM" id="SSF52540">
    <property type="entry name" value="P-loop containing nucleoside triphosphate hydrolases"/>
    <property type="match status" value="1"/>
</dbReference>
<sequence>MAIVQVRAVTKVYPLGDTTVNALDGVDLTVRAGDFLALTGPSGSGKSTLLNLICCLDLPTSGDVCIDGVRTTDLGEAALDQLRSRTIGMIFQSFNLIPVLNVQENVALPLHLHGMAASERRERVAEAIAAVGLTPFASSLPERLSGGQRQRVAIARALVTAPRLILADEPTASLDSANAFALIELMQSLNRDHGVTFLFSTHDDRLLRNVRDIVRLRDGRIETARRMPETELA</sequence>
<dbReference type="InterPro" id="IPR027417">
    <property type="entry name" value="P-loop_NTPase"/>
</dbReference>
<protein>
    <submittedName>
        <fullName evidence="10">Putative ABC transport system ATP-binding protein</fullName>
    </submittedName>
</protein>
<dbReference type="InterPro" id="IPR017871">
    <property type="entry name" value="ABC_transporter-like_CS"/>
</dbReference>
<dbReference type="PANTHER" id="PTHR24220">
    <property type="entry name" value="IMPORT ATP-BINDING PROTEIN"/>
    <property type="match status" value="1"/>
</dbReference>
<comment type="similarity">
    <text evidence="8">Belongs to the ABC transporter superfamily. Macrolide exporter (TC 3.A.1.122) family.</text>
</comment>
<keyword evidence="11" id="KW-1185">Reference proteome</keyword>
<proteinExistence type="inferred from homology"/>
<evidence type="ECO:0000256" key="8">
    <source>
        <dbReference type="ARBA" id="ARBA00038388"/>
    </source>
</evidence>
<evidence type="ECO:0000256" key="5">
    <source>
        <dbReference type="ARBA" id="ARBA00022840"/>
    </source>
</evidence>
<evidence type="ECO:0000256" key="7">
    <source>
        <dbReference type="ARBA" id="ARBA00023251"/>
    </source>
</evidence>
<evidence type="ECO:0000256" key="6">
    <source>
        <dbReference type="ARBA" id="ARBA00022989"/>
    </source>
</evidence>
<dbReference type="GO" id="GO:0046677">
    <property type="term" value="P:response to antibiotic"/>
    <property type="evidence" value="ECO:0007669"/>
    <property type="project" value="UniProtKB-KW"/>
</dbReference>
<keyword evidence="6" id="KW-0812">Transmembrane</keyword>
<dbReference type="GO" id="GO:0016887">
    <property type="term" value="F:ATP hydrolysis activity"/>
    <property type="evidence" value="ECO:0007669"/>
    <property type="project" value="InterPro"/>
</dbReference>
<comment type="caution">
    <text evidence="10">The sequence shown here is derived from an EMBL/GenBank/DDBJ whole genome shotgun (WGS) entry which is preliminary data.</text>
</comment>
<evidence type="ECO:0000256" key="2">
    <source>
        <dbReference type="ARBA" id="ARBA00022475"/>
    </source>
</evidence>
<keyword evidence="7" id="KW-0046">Antibiotic resistance</keyword>
<dbReference type="PROSITE" id="PS50893">
    <property type="entry name" value="ABC_TRANSPORTER_2"/>
    <property type="match status" value="1"/>
</dbReference>
<keyword evidence="2" id="KW-1003">Cell membrane</keyword>
<dbReference type="GO" id="GO:0005886">
    <property type="term" value="C:plasma membrane"/>
    <property type="evidence" value="ECO:0007669"/>
    <property type="project" value="TreeGrafter"/>
</dbReference>
<dbReference type="EMBL" id="SGXM01000003">
    <property type="protein sequence ID" value="RZT38617.1"/>
    <property type="molecule type" value="Genomic_DNA"/>
</dbReference>
<keyword evidence="4" id="KW-0547">Nucleotide-binding</keyword>
<dbReference type="InterPro" id="IPR003593">
    <property type="entry name" value="AAA+_ATPase"/>
</dbReference>
<keyword evidence="6" id="KW-1133">Transmembrane helix</keyword>
<dbReference type="Pfam" id="PF00005">
    <property type="entry name" value="ABC_tran"/>
    <property type="match status" value="1"/>
</dbReference>
<dbReference type="Proteomes" id="UP000291078">
    <property type="component" value="Unassembled WGS sequence"/>
</dbReference>
<keyword evidence="3" id="KW-0997">Cell inner membrane</keyword>
<dbReference type="PROSITE" id="PS00211">
    <property type="entry name" value="ABC_TRANSPORTER_1"/>
    <property type="match status" value="1"/>
</dbReference>
<dbReference type="Gene3D" id="3.40.50.300">
    <property type="entry name" value="P-loop containing nucleotide triphosphate hydrolases"/>
    <property type="match status" value="1"/>
</dbReference>
<dbReference type="AlphaFoldDB" id="A0A4Q7RZ79"/>
<evidence type="ECO:0000313" key="11">
    <source>
        <dbReference type="Proteomes" id="UP000291078"/>
    </source>
</evidence>
<dbReference type="InterPro" id="IPR015854">
    <property type="entry name" value="ABC_transpr_LolD-like"/>
</dbReference>
<evidence type="ECO:0000259" key="9">
    <source>
        <dbReference type="PROSITE" id="PS50893"/>
    </source>
</evidence>
<dbReference type="RefSeq" id="WP_130392063.1">
    <property type="nucleotide sequence ID" value="NZ_SGXM01000003.1"/>
</dbReference>
<keyword evidence="1" id="KW-0813">Transport</keyword>
<dbReference type="InterPro" id="IPR017911">
    <property type="entry name" value="MacB-like_ATP-bd"/>
</dbReference>